<name>A0ABV5K770_9ACTN</name>
<feature type="region of interest" description="Disordered" evidence="4">
    <location>
        <begin position="1"/>
        <end position="32"/>
    </location>
</feature>
<dbReference type="PIRSF" id="PIRSF000343">
    <property type="entry name" value="Haem_Oase"/>
    <property type="match status" value="1"/>
</dbReference>
<comment type="caution">
    <text evidence="5">The sequence shown here is derived from an EMBL/GenBank/DDBJ whole genome shotgun (WGS) entry which is preliminary data.</text>
</comment>
<dbReference type="PANTHER" id="PTHR10720:SF0">
    <property type="entry name" value="HEME OXYGENASE"/>
    <property type="match status" value="1"/>
</dbReference>
<evidence type="ECO:0000313" key="5">
    <source>
        <dbReference type="EMBL" id="MFB9312584.1"/>
    </source>
</evidence>
<proteinExistence type="predicted"/>
<accession>A0ABV5K770</accession>
<dbReference type="CDD" id="cd19165">
    <property type="entry name" value="HemeO"/>
    <property type="match status" value="1"/>
</dbReference>
<keyword evidence="3" id="KW-0408">Iron</keyword>
<dbReference type="InterPro" id="IPR016084">
    <property type="entry name" value="Haem_Oase-like_multi-hlx"/>
</dbReference>
<evidence type="ECO:0000256" key="3">
    <source>
        <dbReference type="ARBA" id="ARBA00023004"/>
    </source>
</evidence>
<dbReference type="InterPro" id="IPR016053">
    <property type="entry name" value="Haem_Oase-like"/>
</dbReference>
<evidence type="ECO:0000256" key="4">
    <source>
        <dbReference type="SAM" id="MobiDB-lite"/>
    </source>
</evidence>
<dbReference type="Pfam" id="PF01126">
    <property type="entry name" value="Heme_oxygenase"/>
    <property type="match status" value="1"/>
</dbReference>
<dbReference type="Proteomes" id="UP001589750">
    <property type="component" value="Unassembled WGS sequence"/>
</dbReference>
<evidence type="ECO:0000256" key="2">
    <source>
        <dbReference type="ARBA" id="ARBA00022723"/>
    </source>
</evidence>
<dbReference type="SUPFAM" id="SSF48613">
    <property type="entry name" value="Heme oxygenase-like"/>
    <property type="match status" value="1"/>
</dbReference>
<evidence type="ECO:0000313" key="6">
    <source>
        <dbReference type="Proteomes" id="UP001589750"/>
    </source>
</evidence>
<organism evidence="5 6">
    <name type="scientific">Nocardioides plantarum</name>
    <dbReference type="NCBI Taxonomy" id="29299"/>
    <lineage>
        <taxon>Bacteria</taxon>
        <taxon>Bacillati</taxon>
        <taxon>Actinomycetota</taxon>
        <taxon>Actinomycetes</taxon>
        <taxon>Propionibacteriales</taxon>
        <taxon>Nocardioidaceae</taxon>
        <taxon>Nocardioides</taxon>
    </lineage>
</organism>
<dbReference type="PANTHER" id="PTHR10720">
    <property type="entry name" value="HEME OXYGENASE"/>
    <property type="match status" value="1"/>
</dbReference>
<keyword evidence="1" id="KW-0349">Heme</keyword>
<keyword evidence="2" id="KW-0479">Metal-binding</keyword>
<dbReference type="RefSeq" id="WP_140007609.1">
    <property type="nucleotide sequence ID" value="NZ_JBHMDG010000007.1"/>
</dbReference>
<evidence type="ECO:0000256" key="1">
    <source>
        <dbReference type="ARBA" id="ARBA00022617"/>
    </source>
</evidence>
<keyword evidence="6" id="KW-1185">Reference proteome</keyword>
<reference evidence="5 6" key="1">
    <citation type="submission" date="2024-09" db="EMBL/GenBank/DDBJ databases">
        <authorList>
            <person name="Sun Q."/>
            <person name="Mori K."/>
        </authorList>
    </citation>
    <scope>NUCLEOTIDE SEQUENCE [LARGE SCALE GENOMIC DNA]</scope>
    <source>
        <strain evidence="5 6">JCM 9626</strain>
    </source>
</reference>
<dbReference type="InterPro" id="IPR002051">
    <property type="entry name" value="Haem_Oase"/>
</dbReference>
<dbReference type="EMBL" id="JBHMDG010000007">
    <property type="protein sequence ID" value="MFB9312584.1"/>
    <property type="molecule type" value="Genomic_DNA"/>
</dbReference>
<dbReference type="Gene3D" id="1.20.910.10">
    <property type="entry name" value="Heme oxygenase-like"/>
    <property type="match status" value="1"/>
</dbReference>
<dbReference type="PRINTS" id="PR00088">
    <property type="entry name" value="HAEMOXYGNASE"/>
</dbReference>
<feature type="compositionally biased region" description="Polar residues" evidence="4">
    <location>
        <begin position="1"/>
        <end position="21"/>
    </location>
</feature>
<gene>
    <name evidence="5" type="ORF">ACFFRI_05960</name>
</gene>
<protein>
    <submittedName>
        <fullName evidence="5">Heme oxygenase (Biliverdin-producing)</fullName>
    </submittedName>
</protein>
<sequence>MTITADSLATDHPTGTTSLSTAMREGSRAEHEAAESTSFMAELLEGRLVAQAYVDYLARYRGIYAALEDALRTHAGDPLVGAVHDGALERLEAIDADLAHWAPDRDPAAPVDSPAATAYVARIRAAADEAAAGWGGALAAHHYTRYLGDLSGGQAIGRILDRSFDLDGAGVAFYDFAEIPKPKPYKDAYRARLDALHLDEAAVARVVAEVKVVFGLNQAVFVELGESLPAYRR</sequence>